<feature type="compositionally biased region" description="Polar residues" evidence="1">
    <location>
        <begin position="54"/>
        <end position="69"/>
    </location>
</feature>
<gene>
    <name evidence="2" type="ORF">AMECASPLE_038700</name>
</gene>
<proteinExistence type="predicted"/>
<feature type="compositionally biased region" description="Polar residues" evidence="1">
    <location>
        <begin position="11"/>
        <end position="22"/>
    </location>
</feature>
<protein>
    <submittedName>
        <fullName evidence="2">Uncharacterized protein</fullName>
    </submittedName>
</protein>
<sequence>MHLGIGPLRSPPSSAAQSSLHRSLTVPPAGGGPTGGWPRVSCLGLARSGPARSNPATRRSATSPDTSPGSRVGPQLHRTGRRHVPRFTSPHEGFLNPSLSDPSPRAFLPWETLPGAFKPSEPGPDSYIKYLKNRWSPIKAVLFITALTSGGTKGQLYSSELIRV</sequence>
<dbReference type="Proteomes" id="UP001469553">
    <property type="component" value="Unassembled WGS sequence"/>
</dbReference>
<reference evidence="2 3" key="1">
    <citation type="submission" date="2021-06" db="EMBL/GenBank/DDBJ databases">
        <authorList>
            <person name="Palmer J.M."/>
        </authorList>
    </citation>
    <scope>NUCLEOTIDE SEQUENCE [LARGE SCALE GENOMIC DNA]</scope>
    <source>
        <strain evidence="2 3">AS_MEX2019</strain>
        <tissue evidence="2">Muscle</tissue>
    </source>
</reference>
<evidence type="ECO:0000313" key="2">
    <source>
        <dbReference type="EMBL" id="MEQ2305516.1"/>
    </source>
</evidence>
<accession>A0ABV0ZHG7</accession>
<keyword evidence="3" id="KW-1185">Reference proteome</keyword>
<name>A0ABV0ZHG7_9TELE</name>
<organism evidence="2 3">
    <name type="scientific">Ameca splendens</name>
    <dbReference type="NCBI Taxonomy" id="208324"/>
    <lineage>
        <taxon>Eukaryota</taxon>
        <taxon>Metazoa</taxon>
        <taxon>Chordata</taxon>
        <taxon>Craniata</taxon>
        <taxon>Vertebrata</taxon>
        <taxon>Euteleostomi</taxon>
        <taxon>Actinopterygii</taxon>
        <taxon>Neopterygii</taxon>
        <taxon>Teleostei</taxon>
        <taxon>Neoteleostei</taxon>
        <taxon>Acanthomorphata</taxon>
        <taxon>Ovalentaria</taxon>
        <taxon>Atherinomorphae</taxon>
        <taxon>Cyprinodontiformes</taxon>
        <taxon>Goodeidae</taxon>
        <taxon>Ameca</taxon>
    </lineage>
</organism>
<dbReference type="EMBL" id="JAHRIP010063761">
    <property type="protein sequence ID" value="MEQ2305516.1"/>
    <property type="molecule type" value="Genomic_DNA"/>
</dbReference>
<feature type="region of interest" description="Disordered" evidence="1">
    <location>
        <begin position="1"/>
        <end position="100"/>
    </location>
</feature>
<evidence type="ECO:0000256" key="1">
    <source>
        <dbReference type="SAM" id="MobiDB-lite"/>
    </source>
</evidence>
<evidence type="ECO:0000313" key="3">
    <source>
        <dbReference type="Proteomes" id="UP001469553"/>
    </source>
</evidence>
<comment type="caution">
    <text evidence="2">The sequence shown here is derived from an EMBL/GenBank/DDBJ whole genome shotgun (WGS) entry which is preliminary data.</text>
</comment>